<reference evidence="2 3" key="1">
    <citation type="submission" date="2019-07" db="EMBL/GenBank/DDBJ databases">
        <title>Cryptosporangium phraense sp. nov., isolated from plant litter.</title>
        <authorList>
            <person name="Suriyachadkun C."/>
        </authorList>
    </citation>
    <scope>NUCLEOTIDE SEQUENCE [LARGE SCALE GENOMIC DNA]</scope>
    <source>
        <strain evidence="2 3">A-T 5661</strain>
    </source>
</reference>
<organism evidence="2 3">
    <name type="scientific">Cryptosporangium phraense</name>
    <dbReference type="NCBI Taxonomy" id="2593070"/>
    <lineage>
        <taxon>Bacteria</taxon>
        <taxon>Bacillati</taxon>
        <taxon>Actinomycetota</taxon>
        <taxon>Actinomycetes</taxon>
        <taxon>Cryptosporangiales</taxon>
        <taxon>Cryptosporangiaceae</taxon>
        <taxon>Cryptosporangium</taxon>
    </lineage>
</organism>
<evidence type="ECO:0000313" key="3">
    <source>
        <dbReference type="Proteomes" id="UP000317982"/>
    </source>
</evidence>
<comment type="caution">
    <text evidence="2">The sequence shown here is derived from an EMBL/GenBank/DDBJ whole genome shotgun (WGS) entry which is preliminary data.</text>
</comment>
<dbReference type="EMBL" id="VIRS01000016">
    <property type="protein sequence ID" value="TQS42740.1"/>
    <property type="molecule type" value="Genomic_DNA"/>
</dbReference>
<keyword evidence="3" id="KW-1185">Reference proteome</keyword>
<dbReference type="InterPro" id="IPR025447">
    <property type="entry name" value="DUF4192"/>
</dbReference>
<evidence type="ECO:0000313" key="2">
    <source>
        <dbReference type="EMBL" id="TQS42740.1"/>
    </source>
</evidence>
<dbReference type="InParanoid" id="A0A545ANA0"/>
<sequence>MSNAEGCPNDPHSVGPTKPDDARSAPAGDLAEETSALQRNLVVASDDDLVELVPYLIGFHPTDSIVTVGYRDGKVAVTVRADLPAAGESTNSSRSPASPAYNARAISDVASQATVIGYGSLDRVFEAARVFVDALAKSRSRCTRCCESTVTASSTSARTASTSHPRGMLTTRPTAG</sequence>
<feature type="region of interest" description="Disordered" evidence="1">
    <location>
        <begin position="153"/>
        <end position="176"/>
    </location>
</feature>
<feature type="compositionally biased region" description="Low complexity" evidence="1">
    <location>
        <begin position="153"/>
        <end position="163"/>
    </location>
</feature>
<proteinExistence type="predicted"/>
<gene>
    <name evidence="2" type="ORF">FL583_22000</name>
</gene>
<name>A0A545ANA0_9ACTN</name>
<feature type="region of interest" description="Disordered" evidence="1">
    <location>
        <begin position="1"/>
        <end position="31"/>
    </location>
</feature>
<dbReference type="Proteomes" id="UP000317982">
    <property type="component" value="Unassembled WGS sequence"/>
</dbReference>
<dbReference type="AlphaFoldDB" id="A0A545ANA0"/>
<evidence type="ECO:0000256" key="1">
    <source>
        <dbReference type="SAM" id="MobiDB-lite"/>
    </source>
</evidence>
<dbReference type="Pfam" id="PF13830">
    <property type="entry name" value="DUF4192"/>
    <property type="match status" value="1"/>
</dbReference>
<accession>A0A545ANA0</accession>
<dbReference type="OrthoDB" id="3264463at2"/>
<protein>
    <submittedName>
        <fullName evidence="2">DUF4192 family protein</fullName>
    </submittedName>
</protein>